<gene>
    <name evidence="1" type="ORF">METZ01_LOCUS496281</name>
</gene>
<name>A0A383DG06_9ZZZZ</name>
<protein>
    <submittedName>
        <fullName evidence="1">Uncharacterized protein</fullName>
    </submittedName>
</protein>
<sequence length="54" mass="6261">NISAKKILNEESTVFRETQNILNHIRDTSTICDIHKMMDDSVESDCKECILHLK</sequence>
<dbReference type="AlphaFoldDB" id="A0A383DG06"/>
<organism evidence="1">
    <name type="scientific">marine metagenome</name>
    <dbReference type="NCBI Taxonomy" id="408172"/>
    <lineage>
        <taxon>unclassified sequences</taxon>
        <taxon>metagenomes</taxon>
        <taxon>ecological metagenomes</taxon>
    </lineage>
</organism>
<accession>A0A383DG06</accession>
<feature type="non-terminal residue" evidence="1">
    <location>
        <position position="1"/>
    </location>
</feature>
<proteinExistence type="predicted"/>
<dbReference type="EMBL" id="UINC01217015">
    <property type="protein sequence ID" value="SVE43427.1"/>
    <property type="molecule type" value="Genomic_DNA"/>
</dbReference>
<evidence type="ECO:0000313" key="1">
    <source>
        <dbReference type="EMBL" id="SVE43427.1"/>
    </source>
</evidence>
<reference evidence="1" key="1">
    <citation type="submission" date="2018-05" db="EMBL/GenBank/DDBJ databases">
        <authorList>
            <person name="Lanie J.A."/>
            <person name="Ng W.-L."/>
            <person name="Kazmierczak K.M."/>
            <person name="Andrzejewski T.M."/>
            <person name="Davidsen T.M."/>
            <person name="Wayne K.J."/>
            <person name="Tettelin H."/>
            <person name="Glass J.I."/>
            <person name="Rusch D."/>
            <person name="Podicherti R."/>
            <person name="Tsui H.-C.T."/>
            <person name="Winkler M.E."/>
        </authorList>
    </citation>
    <scope>NUCLEOTIDE SEQUENCE</scope>
</reference>